<dbReference type="AlphaFoldDB" id="A0AAU1I875"/>
<reference evidence="2" key="1">
    <citation type="submission" date="2022-10" db="EMBL/GenBank/DDBJ databases">
        <title>The complete genomes of actinobacterial strains from the NBC collection.</title>
        <authorList>
            <person name="Joergensen T.S."/>
            <person name="Alvarez Arevalo M."/>
            <person name="Sterndorff E.B."/>
            <person name="Faurdal D."/>
            <person name="Vuksanovic O."/>
            <person name="Mourched A.-S."/>
            <person name="Charusanti P."/>
            <person name="Shaw S."/>
            <person name="Blin K."/>
            <person name="Weber T."/>
        </authorList>
    </citation>
    <scope>NUCLEOTIDE SEQUENCE</scope>
    <source>
        <strain evidence="2">NBC 00180</strain>
    </source>
</reference>
<dbReference type="InterPro" id="IPR036116">
    <property type="entry name" value="FN3_sf"/>
</dbReference>
<name>A0AAU1I875_9ACTN</name>
<dbReference type="SUPFAM" id="SSF49265">
    <property type="entry name" value="Fibronectin type III"/>
    <property type="match status" value="1"/>
</dbReference>
<feature type="signal peptide" evidence="1">
    <location>
        <begin position="1"/>
        <end position="24"/>
    </location>
</feature>
<protein>
    <submittedName>
        <fullName evidence="2">Fibronectin type III domain-containing protein</fullName>
    </submittedName>
</protein>
<feature type="chain" id="PRO_5043860648" evidence="1">
    <location>
        <begin position="25"/>
        <end position="189"/>
    </location>
</feature>
<organism evidence="2">
    <name type="scientific">Streptomyces sp. NBC_00180</name>
    <dbReference type="NCBI Taxonomy" id="2903632"/>
    <lineage>
        <taxon>Bacteria</taxon>
        <taxon>Bacillati</taxon>
        <taxon>Actinomycetota</taxon>
        <taxon>Actinomycetes</taxon>
        <taxon>Kitasatosporales</taxon>
        <taxon>Streptomycetaceae</taxon>
        <taxon>Streptomyces</taxon>
    </lineage>
</organism>
<accession>A0AAU1I875</accession>
<gene>
    <name evidence="2" type="ORF">OG477_38935</name>
</gene>
<evidence type="ECO:0000313" key="2">
    <source>
        <dbReference type="EMBL" id="WTP90959.1"/>
    </source>
</evidence>
<dbReference type="EMBL" id="CP108140">
    <property type="protein sequence ID" value="WTP90959.1"/>
    <property type="molecule type" value="Genomic_DNA"/>
</dbReference>
<evidence type="ECO:0000256" key="1">
    <source>
        <dbReference type="SAM" id="SignalP"/>
    </source>
</evidence>
<proteinExistence type="predicted"/>
<keyword evidence="1" id="KW-0732">Signal</keyword>
<sequence length="189" mass="20816">MRGKARIAASAALILALPACSARSAGTADTDEPLRGVLTTPTDIDLDWTDDRPGVAGHLLEFATEEAGPYTVLDYLPRQVSDYRHPDLMPHTTFHYRLRTYRGPVSRPARAELPDGIRFTWTDASSDEDGFLLEMRRRKSTGYEPVAVVDPDVTATTLVTLPGEKNASFRIRAFVLGEQSNVVRLTTGE</sequence>